<evidence type="ECO:0000256" key="1">
    <source>
        <dbReference type="SAM" id="MobiDB-lite"/>
    </source>
</evidence>
<feature type="region of interest" description="Disordered" evidence="1">
    <location>
        <begin position="194"/>
        <end position="214"/>
    </location>
</feature>
<dbReference type="EMBL" id="CAJFCJ010000020">
    <property type="protein sequence ID" value="CAD5123969.1"/>
    <property type="molecule type" value="Genomic_DNA"/>
</dbReference>
<gene>
    <name evidence="2" type="ORF">DGYR_LOCUS11590</name>
</gene>
<keyword evidence="3" id="KW-1185">Reference proteome</keyword>
<accession>A0A7I8W5Y3</accession>
<reference evidence="2 3" key="1">
    <citation type="submission" date="2020-08" db="EMBL/GenBank/DDBJ databases">
        <authorList>
            <person name="Hejnol A."/>
        </authorList>
    </citation>
    <scope>NUCLEOTIDE SEQUENCE [LARGE SCALE GENOMIC DNA]</scope>
</reference>
<name>A0A7I8W5Y3_9ANNE</name>
<proteinExistence type="predicted"/>
<feature type="compositionally biased region" description="Basic and acidic residues" evidence="1">
    <location>
        <begin position="276"/>
        <end position="288"/>
    </location>
</feature>
<evidence type="ECO:0000313" key="2">
    <source>
        <dbReference type="EMBL" id="CAD5123969.1"/>
    </source>
</evidence>
<dbReference type="AlphaFoldDB" id="A0A7I8W5Y3"/>
<comment type="caution">
    <text evidence="2">The sequence shown here is derived from an EMBL/GenBank/DDBJ whole genome shotgun (WGS) entry which is preliminary data.</text>
</comment>
<protein>
    <submittedName>
        <fullName evidence="2">DgyrCDS12273</fullName>
    </submittedName>
</protein>
<dbReference type="Proteomes" id="UP000549394">
    <property type="component" value="Unassembled WGS sequence"/>
</dbReference>
<evidence type="ECO:0000313" key="3">
    <source>
        <dbReference type="Proteomes" id="UP000549394"/>
    </source>
</evidence>
<feature type="region of interest" description="Disordered" evidence="1">
    <location>
        <begin position="276"/>
        <end position="305"/>
    </location>
</feature>
<sequence length="349" mass="40561">MILKKKIRENTIRKEEDFEGLLRSIRETQVKDENLFEYQRDLRLLKERRRGVNVATEIQTMSLSKGEKRTEANGKYKRCPIAENETNNCYYRPMRVDELPTMSEGNGNSNVLLTEIARAFTFGNFKRSLPQNTLNWSQLDLYDSYIEYYAELRRKTIKGDCNIKVQEEADDNQRAISETTLIERDDYSTDYMKKFPSPSPAETGGHPLTNPRESEKEVVQVLDKESTRATEQLFVSDFQSRRFRIDVHREEGIQMALSKAQKATIGCSIAMKTIENSRSKESQKEKTKTSLMSAKGESSRRHKRVGRIGVKSNSLPRKLANKKYRSSHTKNNYNVMEERARKPIFDTKL</sequence>
<organism evidence="2 3">
    <name type="scientific">Dimorphilus gyrociliatus</name>
    <dbReference type="NCBI Taxonomy" id="2664684"/>
    <lineage>
        <taxon>Eukaryota</taxon>
        <taxon>Metazoa</taxon>
        <taxon>Spiralia</taxon>
        <taxon>Lophotrochozoa</taxon>
        <taxon>Annelida</taxon>
        <taxon>Polychaeta</taxon>
        <taxon>Polychaeta incertae sedis</taxon>
        <taxon>Dinophilidae</taxon>
        <taxon>Dimorphilus</taxon>
    </lineage>
</organism>